<dbReference type="InterPro" id="IPR036628">
    <property type="entry name" value="Clp_N_dom_sf"/>
</dbReference>
<dbReference type="Gene3D" id="1.10.1780.10">
    <property type="entry name" value="Clp, N-terminal domain"/>
    <property type="match status" value="1"/>
</dbReference>
<dbReference type="InterPro" id="IPR004176">
    <property type="entry name" value="Clp_R_N"/>
</dbReference>
<proteinExistence type="predicted"/>
<dbReference type="EMBL" id="CP032568">
    <property type="protein sequence ID" value="AYF76196.1"/>
    <property type="molecule type" value="Genomic_DNA"/>
</dbReference>
<dbReference type="PROSITE" id="PS51903">
    <property type="entry name" value="CLP_R"/>
    <property type="match status" value="1"/>
</dbReference>
<dbReference type="Proteomes" id="UP000267164">
    <property type="component" value="Chromosome"/>
</dbReference>
<dbReference type="RefSeq" id="WP_120739470.1">
    <property type="nucleotide sequence ID" value="NZ_CP032568.1"/>
</dbReference>
<evidence type="ECO:0000313" key="4">
    <source>
        <dbReference type="EMBL" id="AYF76196.1"/>
    </source>
</evidence>
<evidence type="ECO:0000313" key="5">
    <source>
        <dbReference type="Proteomes" id="UP000267164"/>
    </source>
</evidence>
<gene>
    <name evidence="4" type="ORF">D7D52_22810</name>
</gene>
<reference evidence="4 5" key="1">
    <citation type="submission" date="2018-09" db="EMBL/GenBank/DDBJ databases">
        <title>Nocardia yunnanensis sp. nov., an actinomycete isolated from a soil sample.</title>
        <authorList>
            <person name="Zhang J."/>
        </authorList>
    </citation>
    <scope>NUCLEOTIDE SEQUENCE [LARGE SCALE GENOMIC DNA]</scope>
    <source>
        <strain evidence="4 5">CFHS0054</strain>
    </source>
</reference>
<dbReference type="KEGG" id="nyu:D7D52_22810"/>
<feature type="region of interest" description="Disordered" evidence="2">
    <location>
        <begin position="63"/>
        <end position="83"/>
    </location>
</feature>
<keyword evidence="1" id="KW-0677">Repeat</keyword>
<accession>A0A386ZFH9</accession>
<dbReference type="PANTHER" id="PTHR47016">
    <property type="entry name" value="ATP-DEPENDENT CLP PROTEASE ATP-BINDING SUBUNIT CLPT1, CHLOROPLASTIC"/>
    <property type="match status" value="1"/>
</dbReference>
<keyword evidence="5" id="KW-1185">Reference proteome</keyword>
<dbReference type="AlphaFoldDB" id="A0A386ZFH9"/>
<dbReference type="PANTHER" id="PTHR47016:SF5">
    <property type="entry name" value="CLP DOMAIN SUPERFAMILY PROTEIN"/>
    <property type="match status" value="1"/>
</dbReference>
<feature type="compositionally biased region" description="Pro residues" evidence="2">
    <location>
        <begin position="70"/>
        <end position="81"/>
    </location>
</feature>
<dbReference type="SUPFAM" id="SSF81923">
    <property type="entry name" value="Double Clp-N motif"/>
    <property type="match status" value="1"/>
</dbReference>
<name>A0A386ZFH9_9NOCA</name>
<protein>
    <recommendedName>
        <fullName evidence="3">Clp R domain-containing protein</fullName>
    </recommendedName>
</protein>
<evidence type="ECO:0000256" key="1">
    <source>
        <dbReference type="PROSITE-ProRule" id="PRU01251"/>
    </source>
</evidence>
<feature type="domain" description="Clp R" evidence="3">
    <location>
        <begin position="2"/>
        <end position="146"/>
    </location>
</feature>
<evidence type="ECO:0000256" key="2">
    <source>
        <dbReference type="SAM" id="MobiDB-lite"/>
    </source>
</evidence>
<dbReference type="Pfam" id="PF02861">
    <property type="entry name" value="Clp_N"/>
    <property type="match status" value="1"/>
</dbReference>
<sequence>MFERFTDTARHAIVLAQEEARALAHDWIGTEHLLLGLLRGGDPIAAGCLEGLGVDMSTARDRVDQAVGPQPSPAPPGPIPFTPRSKKILEMSLREAMRLGHNYIGPEHILLALVEEGSGIAPQVLLSLGATPDEVRARVLTAIREAPGPHHHPEPDLHQRISTLEHRITALERQLGLTPGATALEARVADLERRLTPDPNADGDHTA</sequence>
<organism evidence="4 5">
    <name type="scientific">Nocardia yunnanensis</name>
    <dbReference type="NCBI Taxonomy" id="2382165"/>
    <lineage>
        <taxon>Bacteria</taxon>
        <taxon>Bacillati</taxon>
        <taxon>Actinomycetota</taxon>
        <taxon>Actinomycetes</taxon>
        <taxon>Mycobacteriales</taxon>
        <taxon>Nocardiaceae</taxon>
        <taxon>Nocardia</taxon>
    </lineage>
</organism>
<evidence type="ECO:0000259" key="3">
    <source>
        <dbReference type="PROSITE" id="PS51903"/>
    </source>
</evidence>
<dbReference type="InterPro" id="IPR044217">
    <property type="entry name" value="CLPT1/2"/>
</dbReference>
<dbReference type="OrthoDB" id="3628183at2"/>